<accession>A0A0C3GE95</accession>
<dbReference type="GO" id="GO:0000976">
    <property type="term" value="F:transcription cis-regulatory region binding"/>
    <property type="evidence" value="ECO:0007669"/>
    <property type="project" value="TreeGrafter"/>
</dbReference>
<evidence type="ECO:0000256" key="2">
    <source>
        <dbReference type="ARBA" id="ARBA00023242"/>
    </source>
</evidence>
<keyword evidence="5" id="KW-1185">Reference proteome</keyword>
<dbReference type="Proteomes" id="UP000054321">
    <property type="component" value="Unassembled WGS sequence"/>
</dbReference>
<dbReference type="STRING" id="913774.A0A0C3GE95"/>
<dbReference type="GO" id="GO:0008270">
    <property type="term" value="F:zinc ion binding"/>
    <property type="evidence" value="ECO:0007669"/>
    <property type="project" value="InterPro"/>
</dbReference>
<reference evidence="5" key="2">
    <citation type="submission" date="2015-01" db="EMBL/GenBank/DDBJ databases">
        <title>Evolutionary Origins and Diversification of the Mycorrhizal Mutualists.</title>
        <authorList>
            <consortium name="DOE Joint Genome Institute"/>
            <consortium name="Mycorrhizal Genomics Consortium"/>
            <person name="Kohler A."/>
            <person name="Kuo A."/>
            <person name="Nagy L.G."/>
            <person name="Floudas D."/>
            <person name="Copeland A."/>
            <person name="Barry K.W."/>
            <person name="Cichocki N."/>
            <person name="Veneault-Fourrey C."/>
            <person name="LaButti K."/>
            <person name="Lindquist E.A."/>
            <person name="Lipzen A."/>
            <person name="Lundell T."/>
            <person name="Morin E."/>
            <person name="Murat C."/>
            <person name="Riley R."/>
            <person name="Ohm R."/>
            <person name="Sun H."/>
            <person name="Tunlid A."/>
            <person name="Henrissat B."/>
            <person name="Grigoriev I.V."/>
            <person name="Hibbett D.S."/>
            <person name="Martin F."/>
        </authorList>
    </citation>
    <scope>NUCLEOTIDE SEQUENCE [LARGE SCALE GENOMIC DNA]</scope>
    <source>
        <strain evidence="5">Zn</strain>
    </source>
</reference>
<dbReference type="Gene3D" id="4.10.240.10">
    <property type="entry name" value="Zn(2)-C6 fungal-type DNA-binding domain"/>
    <property type="match status" value="1"/>
</dbReference>
<organism evidence="4 5">
    <name type="scientific">Oidiodendron maius (strain Zn)</name>
    <dbReference type="NCBI Taxonomy" id="913774"/>
    <lineage>
        <taxon>Eukaryota</taxon>
        <taxon>Fungi</taxon>
        <taxon>Dikarya</taxon>
        <taxon>Ascomycota</taxon>
        <taxon>Pezizomycotina</taxon>
        <taxon>Leotiomycetes</taxon>
        <taxon>Leotiomycetes incertae sedis</taxon>
        <taxon>Myxotrichaceae</taxon>
        <taxon>Oidiodendron</taxon>
    </lineage>
</organism>
<evidence type="ECO:0000313" key="4">
    <source>
        <dbReference type="EMBL" id="KIM94470.1"/>
    </source>
</evidence>
<evidence type="ECO:0000256" key="1">
    <source>
        <dbReference type="ARBA" id="ARBA00004123"/>
    </source>
</evidence>
<dbReference type="InterPro" id="IPR036864">
    <property type="entry name" value="Zn2-C6_fun-type_DNA-bd_sf"/>
</dbReference>
<dbReference type="GO" id="GO:0000981">
    <property type="term" value="F:DNA-binding transcription factor activity, RNA polymerase II-specific"/>
    <property type="evidence" value="ECO:0007669"/>
    <property type="project" value="InterPro"/>
</dbReference>
<dbReference type="OrthoDB" id="416217at2759"/>
<dbReference type="InterPro" id="IPR021858">
    <property type="entry name" value="Fun_TF"/>
</dbReference>
<reference evidence="4 5" key="1">
    <citation type="submission" date="2014-04" db="EMBL/GenBank/DDBJ databases">
        <authorList>
            <consortium name="DOE Joint Genome Institute"/>
            <person name="Kuo A."/>
            <person name="Martino E."/>
            <person name="Perotto S."/>
            <person name="Kohler A."/>
            <person name="Nagy L.G."/>
            <person name="Floudas D."/>
            <person name="Copeland A."/>
            <person name="Barry K.W."/>
            <person name="Cichocki N."/>
            <person name="Veneault-Fourrey C."/>
            <person name="LaButti K."/>
            <person name="Lindquist E.A."/>
            <person name="Lipzen A."/>
            <person name="Lundell T."/>
            <person name="Morin E."/>
            <person name="Murat C."/>
            <person name="Sun H."/>
            <person name="Tunlid A."/>
            <person name="Henrissat B."/>
            <person name="Grigoriev I.V."/>
            <person name="Hibbett D.S."/>
            <person name="Martin F."/>
            <person name="Nordberg H.P."/>
            <person name="Cantor M.N."/>
            <person name="Hua S.X."/>
        </authorList>
    </citation>
    <scope>NUCLEOTIDE SEQUENCE [LARGE SCALE GENOMIC DNA]</scope>
    <source>
        <strain evidence="4 5">Zn</strain>
    </source>
</reference>
<evidence type="ECO:0000259" key="3">
    <source>
        <dbReference type="PROSITE" id="PS50048"/>
    </source>
</evidence>
<dbReference type="PROSITE" id="PS00463">
    <property type="entry name" value="ZN2_CY6_FUNGAL_1"/>
    <property type="match status" value="1"/>
</dbReference>
<dbReference type="HOGENOM" id="CLU_027436_0_0_1"/>
<dbReference type="EMBL" id="KN832890">
    <property type="protein sequence ID" value="KIM94470.1"/>
    <property type="molecule type" value="Genomic_DNA"/>
</dbReference>
<dbReference type="PROSITE" id="PS50048">
    <property type="entry name" value="ZN2_CY6_FUNGAL_2"/>
    <property type="match status" value="1"/>
</dbReference>
<dbReference type="InterPro" id="IPR001138">
    <property type="entry name" value="Zn2Cys6_DnaBD"/>
</dbReference>
<dbReference type="SUPFAM" id="SSF57701">
    <property type="entry name" value="Zn2/Cys6 DNA-binding domain"/>
    <property type="match status" value="1"/>
</dbReference>
<dbReference type="GO" id="GO:0045944">
    <property type="term" value="P:positive regulation of transcription by RNA polymerase II"/>
    <property type="evidence" value="ECO:0007669"/>
    <property type="project" value="TreeGrafter"/>
</dbReference>
<dbReference type="AlphaFoldDB" id="A0A0C3GE95"/>
<dbReference type="PANTHER" id="PTHR37534:SF11">
    <property type="entry name" value="ZN(II)2CYS6 TRANSCRIPTION FACTOR (EUROFUNG)"/>
    <property type="match status" value="1"/>
</dbReference>
<protein>
    <recommendedName>
        <fullName evidence="3">Zn(2)-C6 fungal-type domain-containing protein</fullName>
    </recommendedName>
</protein>
<evidence type="ECO:0000313" key="5">
    <source>
        <dbReference type="Proteomes" id="UP000054321"/>
    </source>
</evidence>
<dbReference type="Pfam" id="PF00172">
    <property type="entry name" value="Zn_clus"/>
    <property type="match status" value="1"/>
</dbReference>
<dbReference type="SMART" id="SM00066">
    <property type="entry name" value="GAL4"/>
    <property type="match status" value="1"/>
</dbReference>
<gene>
    <name evidence="4" type="ORF">OIDMADRAFT_149487</name>
</gene>
<dbReference type="CDD" id="cd00067">
    <property type="entry name" value="GAL4"/>
    <property type="match status" value="1"/>
</dbReference>
<sequence>MSYFLMQTTFMIQISLQEDTLRFVPIRKADLIRMGKTTQDLLSSDVNKRTIRFLQPEVLNSVTTDSATLKIIAPWQIKTRTGCMQCKKRKVKCDEALPRCSRCVARKEACTTKSCTSKWQGRTITFEQVEKTSKKDSLARTEDSILNYWFENGCQVMTIEPVTSNPFSFPLLESLSKSESLFHLVRSLSLANRANYETSQMAQSFEERGLALVALQQEIKNKSVPCGLLLLSTLFLGISSSWMNGNPSDFGIIHLFAISAMINKAFAYGVGLTDKMFYLAIGLYIYWDMACSFLTRFNQALPLREELFQVAIDLSTKRLPHPVTGIATQLIYILGKIGRYQRQVLDTKQRNIDQENLLEAQLTDWKMPPAERELQHIAECYRLTGFIMLYSAKGDGLYDARITLYAERVVDMLDEIPTNSPRVNFQGLVLMIVGGEITDPRRRAIVLARFQALYQIKKLQVNLHGAQLVKEVWALRAQGTSCSMLSVMRDHGWHIMLG</sequence>
<keyword evidence="2" id="KW-0539">Nucleus</keyword>
<dbReference type="PANTHER" id="PTHR37534">
    <property type="entry name" value="TRANSCRIPTIONAL ACTIVATOR PROTEIN UGA3"/>
    <property type="match status" value="1"/>
</dbReference>
<feature type="domain" description="Zn(2)-C6 fungal-type" evidence="3">
    <location>
        <begin position="82"/>
        <end position="112"/>
    </location>
</feature>
<dbReference type="GO" id="GO:0005634">
    <property type="term" value="C:nucleus"/>
    <property type="evidence" value="ECO:0007669"/>
    <property type="project" value="UniProtKB-SubCell"/>
</dbReference>
<dbReference type="Pfam" id="PF11951">
    <property type="entry name" value="Fungal_trans_2"/>
    <property type="match status" value="1"/>
</dbReference>
<proteinExistence type="predicted"/>
<comment type="subcellular location">
    <subcellularLocation>
        <location evidence="1">Nucleus</location>
    </subcellularLocation>
</comment>
<name>A0A0C3GE95_OIDMZ</name>
<dbReference type="InParanoid" id="A0A0C3GE95"/>